<keyword evidence="2" id="KW-1185">Reference proteome</keyword>
<proteinExistence type="predicted"/>
<evidence type="ECO:0000313" key="1">
    <source>
        <dbReference type="EMBL" id="PSR88611.1"/>
    </source>
</evidence>
<accession>A0A2T3AAA8</accession>
<organism evidence="1 2">
    <name type="scientific">Coniella lustricola</name>
    <dbReference type="NCBI Taxonomy" id="2025994"/>
    <lineage>
        <taxon>Eukaryota</taxon>
        <taxon>Fungi</taxon>
        <taxon>Dikarya</taxon>
        <taxon>Ascomycota</taxon>
        <taxon>Pezizomycotina</taxon>
        <taxon>Sordariomycetes</taxon>
        <taxon>Sordariomycetidae</taxon>
        <taxon>Diaporthales</taxon>
        <taxon>Schizoparmaceae</taxon>
        <taxon>Coniella</taxon>
    </lineage>
</organism>
<evidence type="ECO:0000313" key="2">
    <source>
        <dbReference type="Proteomes" id="UP000241462"/>
    </source>
</evidence>
<dbReference type="EMBL" id="KZ678426">
    <property type="protein sequence ID" value="PSR88611.1"/>
    <property type="molecule type" value="Genomic_DNA"/>
</dbReference>
<gene>
    <name evidence="1" type="ORF">BD289DRAFT_229831</name>
</gene>
<name>A0A2T3AAA8_9PEZI</name>
<dbReference type="Proteomes" id="UP000241462">
    <property type="component" value="Unassembled WGS sequence"/>
</dbReference>
<dbReference type="InParanoid" id="A0A2T3AAA8"/>
<protein>
    <submittedName>
        <fullName evidence="1">Uncharacterized protein</fullName>
    </submittedName>
</protein>
<dbReference type="AlphaFoldDB" id="A0A2T3AAA8"/>
<reference evidence="1 2" key="1">
    <citation type="journal article" date="2018" name="Mycol. Prog.">
        <title>Coniella lustricola, a new species from submerged detritus.</title>
        <authorList>
            <person name="Raudabaugh D.B."/>
            <person name="Iturriaga T."/>
            <person name="Carver A."/>
            <person name="Mondo S."/>
            <person name="Pangilinan J."/>
            <person name="Lipzen A."/>
            <person name="He G."/>
            <person name="Amirebrahimi M."/>
            <person name="Grigoriev I.V."/>
            <person name="Miller A.N."/>
        </authorList>
    </citation>
    <scope>NUCLEOTIDE SEQUENCE [LARGE SCALE GENOMIC DNA]</scope>
    <source>
        <strain evidence="1 2">B22-T-1</strain>
    </source>
</reference>
<sequence length="82" mass="8981">MNGMVCLCTYPFGRVTFLLPTLGNCLVHTLSASFAACLFVHACPVTLVPFELLRDWRGHDPGTELARRASGAPWGCWGLPFI</sequence>